<dbReference type="Proteomes" id="UP001595791">
    <property type="component" value="Unassembled WGS sequence"/>
</dbReference>
<name>A0ABV8MTU6_9NEIS</name>
<comment type="caution">
    <text evidence="1">The sequence shown here is derived from an EMBL/GenBank/DDBJ whole genome shotgun (WGS) entry which is preliminary data.</text>
</comment>
<dbReference type="SUPFAM" id="SSF50998">
    <property type="entry name" value="Quinoprotein alcohol dehydrogenase-like"/>
    <property type="match status" value="1"/>
</dbReference>
<dbReference type="InterPro" id="IPR011047">
    <property type="entry name" value="Quinoprotein_ADH-like_sf"/>
</dbReference>
<evidence type="ECO:0000313" key="1">
    <source>
        <dbReference type="EMBL" id="MFC4161717.1"/>
    </source>
</evidence>
<dbReference type="RefSeq" id="WP_378168155.1">
    <property type="nucleotide sequence ID" value="NZ_JBHSBU010000002.1"/>
</dbReference>
<accession>A0ABV8MTU6</accession>
<reference evidence="2" key="1">
    <citation type="journal article" date="2019" name="Int. J. Syst. Evol. Microbiol.">
        <title>The Global Catalogue of Microorganisms (GCM) 10K type strain sequencing project: providing services to taxonomists for standard genome sequencing and annotation.</title>
        <authorList>
            <consortium name="The Broad Institute Genomics Platform"/>
            <consortium name="The Broad Institute Genome Sequencing Center for Infectious Disease"/>
            <person name="Wu L."/>
            <person name="Ma J."/>
        </authorList>
    </citation>
    <scope>NUCLEOTIDE SEQUENCE [LARGE SCALE GENOMIC DNA]</scope>
    <source>
        <strain evidence="2">LMG 29894</strain>
    </source>
</reference>
<dbReference type="EMBL" id="JBHSBU010000002">
    <property type="protein sequence ID" value="MFC4161717.1"/>
    <property type="molecule type" value="Genomic_DNA"/>
</dbReference>
<keyword evidence="2" id="KW-1185">Reference proteome</keyword>
<sequence>MILDRATWNEFFNGYSISDGVLSSGTRFWFLVVEESEEPDDDSLPLRRFVSVDSKLPMAQRCNFTEYDHLKTTRIGFRDDSEKEMIGVDIAGNVFAYNGRGRGLEDEIDNQYPDSQYRWSPVRLVRAGGAFYIVGTGRRIVRRLGVNQWAAPEPIPAPESMVKSGLGIFDYGFEDLAAFDANDMYAVGGHGDVWHFDGRRWHQLPFPSNDWLFTVCCAGDGQVYISGKGGSLWVGRGNKWKPLLKEQFSIPFRDTVWFAGRLWCGNEYGLWSLQDGKLVPLLDEQPAEIAANCGRLDVNPDGRFMLSMSPVGATLFDGSTWQVLFSRFQLE</sequence>
<organism evidence="1 2">
    <name type="scientific">Chitinimonas lacunae</name>
    <dbReference type="NCBI Taxonomy" id="1963018"/>
    <lineage>
        <taxon>Bacteria</taxon>
        <taxon>Pseudomonadati</taxon>
        <taxon>Pseudomonadota</taxon>
        <taxon>Betaproteobacteria</taxon>
        <taxon>Neisseriales</taxon>
        <taxon>Chitinibacteraceae</taxon>
        <taxon>Chitinimonas</taxon>
    </lineage>
</organism>
<evidence type="ECO:0000313" key="2">
    <source>
        <dbReference type="Proteomes" id="UP001595791"/>
    </source>
</evidence>
<protein>
    <submittedName>
        <fullName evidence="1">Uncharacterized protein</fullName>
    </submittedName>
</protein>
<gene>
    <name evidence="1" type="ORF">ACFOW7_20485</name>
</gene>
<proteinExistence type="predicted"/>